<sequence length="439" mass="49257">MLVCDNGLPTPSGSPILPSYWTKSNRHTSFSHTSLDEESDFTKAETDEIDPSDPCVTDVPTLGLSGTEPAPDTNSSKKPFPDKQIFDSLSPAEFTFILYQYAEREQDRISAKLVYDTALCKLIAIAPYPIHGVPLQHLLKRINRLLIRLLSSENEHITWKNHFNLAIENESSVVIPDFHLDLHPCRPSCSRAIPIWVGECGFSLSEKEMERQLELATTMVPKLDFAIMVSIREQAVHLPSHNHPLYTLPPLSRSDFTPSVPPEPNSLDPVVVRGITWLTVKSVDFRMFLRGADGKFNFKKGGPLYAQGTLFPRRQMDGVDRVLNSAVSRLILQFAQTMEKAGAEPTRINHIRMEAESVTFSAEWSVLLEELQSSLCDTAHSRYSKWLRTEPKRKGDDTLLEAPSAKRVALTCPSPSTSHHIVAKQTVKKHGKTKSRSHK</sequence>
<evidence type="ECO:0000256" key="1">
    <source>
        <dbReference type="SAM" id="MobiDB-lite"/>
    </source>
</evidence>
<gene>
    <name evidence="2" type="ORF">L210DRAFT_3651255</name>
</gene>
<feature type="region of interest" description="Disordered" evidence="1">
    <location>
        <begin position="412"/>
        <end position="439"/>
    </location>
</feature>
<proteinExistence type="predicted"/>
<dbReference type="Proteomes" id="UP001194468">
    <property type="component" value="Unassembled WGS sequence"/>
</dbReference>
<accession>A0AAD4BHL8</accession>
<dbReference type="EMBL" id="WHUW01000052">
    <property type="protein sequence ID" value="KAF8431200.1"/>
    <property type="molecule type" value="Genomic_DNA"/>
</dbReference>
<feature type="compositionally biased region" description="Basic residues" evidence="1">
    <location>
        <begin position="426"/>
        <end position="439"/>
    </location>
</feature>
<dbReference type="AlphaFoldDB" id="A0AAD4BHL8"/>
<reference evidence="2" key="2">
    <citation type="journal article" date="2020" name="Nat. Commun.">
        <title>Large-scale genome sequencing of mycorrhizal fungi provides insights into the early evolution of symbiotic traits.</title>
        <authorList>
            <person name="Miyauchi S."/>
            <person name="Kiss E."/>
            <person name="Kuo A."/>
            <person name="Drula E."/>
            <person name="Kohler A."/>
            <person name="Sanchez-Garcia M."/>
            <person name="Morin E."/>
            <person name="Andreopoulos B."/>
            <person name="Barry K.W."/>
            <person name="Bonito G."/>
            <person name="Buee M."/>
            <person name="Carver A."/>
            <person name="Chen C."/>
            <person name="Cichocki N."/>
            <person name="Clum A."/>
            <person name="Culley D."/>
            <person name="Crous P.W."/>
            <person name="Fauchery L."/>
            <person name="Girlanda M."/>
            <person name="Hayes R.D."/>
            <person name="Keri Z."/>
            <person name="LaButti K."/>
            <person name="Lipzen A."/>
            <person name="Lombard V."/>
            <person name="Magnuson J."/>
            <person name="Maillard F."/>
            <person name="Murat C."/>
            <person name="Nolan M."/>
            <person name="Ohm R.A."/>
            <person name="Pangilinan J."/>
            <person name="Pereira M.F."/>
            <person name="Perotto S."/>
            <person name="Peter M."/>
            <person name="Pfister S."/>
            <person name="Riley R."/>
            <person name="Sitrit Y."/>
            <person name="Stielow J.B."/>
            <person name="Szollosi G."/>
            <person name="Zifcakova L."/>
            <person name="Stursova M."/>
            <person name="Spatafora J.W."/>
            <person name="Tedersoo L."/>
            <person name="Vaario L.M."/>
            <person name="Yamada A."/>
            <person name="Yan M."/>
            <person name="Wang P."/>
            <person name="Xu J."/>
            <person name="Bruns T."/>
            <person name="Baldrian P."/>
            <person name="Vilgalys R."/>
            <person name="Dunand C."/>
            <person name="Henrissat B."/>
            <person name="Grigoriev I.V."/>
            <person name="Hibbett D."/>
            <person name="Nagy L.G."/>
            <person name="Martin F.M."/>
        </authorList>
    </citation>
    <scope>NUCLEOTIDE SEQUENCE</scope>
    <source>
        <strain evidence="2">BED1</strain>
    </source>
</reference>
<keyword evidence="3" id="KW-1185">Reference proteome</keyword>
<organism evidence="2 3">
    <name type="scientific">Boletus edulis BED1</name>
    <dbReference type="NCBI Taxonomy" id="1328754"/>
    <lineage>
        <taxon>Eukaryota</taxon>
        <taxon>Fungi</taxon>
        <taxon>Dikarya</taxon>
        <taxon>Basidiomycota</taxon>
        <taxon>Agaricomycotina</taxon>
        <taxon>Agaricomycetes</taxon>
        <taxon>Agaricomycetidae</taxon>
        <taxon>Boletales</taxon>
        <taxon>Boletineae</taxon>
        <taxon>Boletaceae</taxon>
        <taxon>Boletoideae</taxon>
        <taxon>Boletus</taxon>
    </lineage>
</organism>
<feature type="region of interest" description="Disordered" evidence="1">
    <location>
        <begin position="31"/>
        <end position="82"/>
    </location>
</feature>
<reference evidence="2" key="1">
    <citation type="submission" date="2019-10" db="EMBL/GenBank/DDBJ databases">
        <authorList>
            <consortium name="DOE Joint Genome Institute"/>
            <person name="Kuo A."/>
            <person name="Miyauchi S."/>
            <person name="Kiss E."/>
            <person name="Drula E."/>
            <person name="Kohler A."/>
            <person name="Sanchez-Garcia M."/>
            <person name="Andreopoulos B."/>
            <person name="Barry K.W."/>
            <person name="Bonito G."/>
            <person name="Buee M."/>
            <person name="Carver A."/>
            <person name="Chen C."/>
            <person name="Cichocki N."/>
            <person name="Clum A."/>
            <person name="Culley D."/>
            <person name="Crous P.W."/>
            <person name="Fauchery L."/>
            <person name="Girlanda M."/>
            <person name="Hayes R."/>
            <person name="Keri Z."/>
            <person name="LaButti K."/>
            <person name="Lipzen A."/>
            <person name="Lombard V."/>
            <person name="Magnuson J."/>
            <person name="Maillard F."/>
            <person name="Morin E."/>
            <person name="Murat C."/>
            <person name="Nolan M."/>
            <person name="Ohm R."/>
            <person name="Pangilinan J."/>
            <person name="Pereira M."/>
            <person name="Perotto S."/>
            <person name="Peter M."/>
            <person name="Riley R."/>
            <person name="Sitrit Y."/>
            <person name="Stielow B."/>
            <person name="Szollosi G."/>
            <person name="Zifcakova L."/>
            <person name="Stursova M."/>
            <person name="Spatafora J.W."/>
            <person name="Tedersoo L."/>
            <person name="Vaario L.-M."/>
            <person name="Yamada A."/>
            <person name="Yan M."/>
            <person name="Wang P."/>
            <person name="Xu J."/>
            <person name="Bruns T."/>
            <person name="Baldrian P."/>
            <person name="Vilgalys R."/>
            <person name="Henrissat B."/>
            <person name="Grigoriev I.V."/>
            <person name="Hibbett D."/>
            <person name="Nagy L.G."/>
            <person name="Martin F.M."/>
        </authorList>
    </citation>
    <scope>NUCLEOTIDE SEQUENCE</scope>
    <source>
        <strain evidence="2">BED1</strain>
    </source>
</reference>
<evidence type="ECO:0000313" key="2">
    <source>
        <dbReference type="EMBL" id="KAF8431200.1"/>
    </source>
</evidence>
<protein>
    <submittedName>
        <fullName evidence="2">Uncharacterized protein</fullName>
    </submittedName>
</protein>
<evidence type="ECO:0000313" key="3">
    <source>
        <dbReference type="Proteomes" id="UP001194468"/>
    </source>
</evidence>
<comment type="caution">
    <text evidence="2">The sequence shown here is derived from an EMBL/GenBank/DDBJ whole genome shotgun (WGS) entry which is preliminary data.</text>
</comment>
<name>A0AAD4BHL8_BOLED</name>